<evidence type="ECO:0000256" key="2">
    <source>
        <dbReference type="ARBA" id="ARBA00073854"/>
    </source>
</evidence>
<dbReference type="GO" id="GO:0003690">
    <property type="term" value="F:double-stranded DNA binding"/>
    <property type="evidence" value="ECO:0007669"/>
    <property type="project" value="InterPro"/>
</dbReference>
<dbReference type="Gene3D" id="1.10.10.10">
    <property type="entry name" value="Winged helix-like DNA-binding domain superfamily/Winged helix DNA-binding domain"/>
    <property type="match status" value="1"/>
</dbReference>
<organism evidence="4 5">
    <name type="scientific">Golovinomyces cichoracearum</name>
    <dbReference type="NCBI Taxonomy" id="62708"/>
    <lineage>
        <taxon>Eukaryota</taxon>
        <taxon>Fungi</taxon>
        <taxon>Dikarya</taxon>
        <taxon>Ascomycota</taxon>
        <taxon>Pezizomycotina</taxon>
        <taxon>Leotiomycetes</taxon>
        <taxon>Erysiphales</taxon>
        <taxon>Erysiphaceae</taxon>
        <taxon>Golovinomyces</taxon>
    </lineage>
</organism>
<dbReference type="SMART" id="SM00753">
    <property type="entry name" value="PAM"/>
    <property type="match status" value="1"/>
</dbReference>
<accession>A0A420JAG3</accession>
<dbReference type="GO" id="GO:0003723">
    <property type="term" value="F:RNA binding"/>
    <property type="evidence" value="ECO:0007669"/>
    <property type="project" value="InterPro"/>
</dbReference>
<dbReference type="STRING" id="62708.A0A420JAG3"/>
<dbReference type="FunFam" id="1.10.10.10:FF:000366">
    <property type="entry name" value="COP9 signalosome complex subunit"/>
    <property type="match status" value="1"/>
</dbReference>
<name>A0A420JAG3_9PEZI</name>
<dbReference type="EMBL" id="MCBQ01000858">
    <property type="protein sequence ID" value="RKF83784.1"/>
    <property type="molecule type" value="Genomic_DNA"/>
</dbReference>
<keyword evidence="5" id="KW-1185">Reference proteome</keyword>
<evidence type="ECO:0000313" key="5">
    <source>
        <dbReference type="Proteomes" id="UP000283383"/>
    </source>
</evidence>
<protein>
    <recommendedName>
        <fullName evidence="2">Protein CSN12 homolog</fullName>
    </recommendedName>
</protein>
<comment type="caution">
    <text evidence="4">The sequence shown here is derived from an EMBL/GenBank/DDBJ whole genome shotgun (WGS) entry which is preliminary data.</text>
</comment>
<comment type="similarity">
    <text evidence="1">Belongs to the CSN12 family.</text>
</comment>
<dbReference type="InterPro" id="IPR045114">
    <property type="entry name" value="Csn12-like"/>
</dbReference>
<evidence type="ECO:0000256" key="1">
    <source>
        <dbReference type="ARBA" id="ARBA00025771"/>
    </source>
</evidence>
<feature type="domain" description="PCI" evidence="3">
    <location>
        <begin position="255"/>
        <end position="452"/>
    </location>
</feature>
<dbReference type="Proteomes" id="UP000283383">
    <property type="component" value="Unassembled WGS sequence"/>
</dbReference>
<dbReference type="AlphaFoldDB" id="A0A420JAG3"/>
<evidence type="ECO:0000259" key="3">
    <source>
        <dbReference type="PROSITE" id="PS50250"/>
    </source>
</evidence>
<gene>
    <name evidence="4" type="ORF">GcM3_008048</name>
</gene>
<evidence type="ECO:0000313" key="4">
    <source>
        <dbReference type="EMBL" id="RKF83784.1"/>
    </source>
</evidence>
<sequence>MDTLGTLGREFQSSYIEGSGYNLSQTLSPIAPSLNPKRLIQVYRSVNHQTPEQDIRKQILIEKHPTVRIHKEELDAWVTVYQSYWRAIGEILKAEAANGTNMKLLWTNVFDAWKEMTLCLVRGYDKNLFEAWTVPCLYVAGKYLRIFAIKADQVNGSEASLVNNLHEKDMSIILEEHEKLEEAARILNKIFQVCLADRAPLEESRKWGIYYIINLLFKTYFKLNSITLSKNITRALQAYRGDMPTLDAFPMAHQVTFKYYAGVISFLEEAYEEAEKHLTEAWHLCLKSSTRNKELILTYLIPCRLLTTHTLPTITLLQSYPRLQNMFRPLTRCIKRGDLSGFDKALISGENEFTKLRIYLTLERGRDIALRNLLRKVFIAGGFEDVKDPSLPPARRTRIPVSEFGAAISLGSRESLDNDEIECLIANLIYKNLMKGYISRERGIVVLSRSGAFPGTGV</sequence>
<dbReference type="PANTHER" id="PTHR12732:SF0">
    <property type="entry name" value="PCI DOMAIN-CONTAINING PROTEIN 2"/>
    <property type="match status" value="1"/>
</dbReference>
<reference evidence="4 5" key="1">
    <citation type="journal article" date="2018" name="BMC Genomics">
        <title>Comparative genome analyses reveal sequence features reflecting distinct modes of host-adaptation between dicot and monocot powdery mildew.</title>
        <authorList>
            <person name="Wu Y."/>
            <person name="Ma X."/>
            <person name="Pan Z."/>
            <person name="Kale S.D."/>
            <person name="Song Y."/>
            <person name="King H."/>
            <person name="Zhang Q."/>
            <person name="Presley C."/>
            <person name="Deng X."/>
            <person name="Wei C.I."/>
            <person name="Xiao S."/>
        </authorList>
    </citation>
    <scope>NUCLEOTIDE SEQUENCE [LARGE SCALE GENOMIC DNA]</scope>
    <source>
        <strain evidence="4">UMSG3</strain>
    </source>
</reference>
<dbReference type="InterPro" id="IPR036388">
    <property type="entry name" value="WH-like_DNA-bd_sf"/>
</dbReference>
<dbReference type="Pfam" id="PF01399">
    <property type="entry name" value="PCI"/>
    <property type="match status" value="1"/>
</dbReference>
<dbReference type="PROSITE" id="PS50250">
    <property type="entry name" value="PCI"/>
    <property type="match status" value="1"/>
</dbReference>
<dbReference type="PANTHER" id="PTHR12732">
    <property type="entry name" value="UNCHARACTERIZED PROTEASOME COMPONENT REGION PCI-CONTAINING"/>
    <property type="match status" value="1"/>
</dbReference>
<proteinExistence type="inferred from homology"/>
<dbReference type="InterPro" id="IPR000717">
    <property type="entry name" value="PCI_dom"/>
</dbReference>